<dbReference type="RefSeq" id="WP_316689983.1">
    <property type="nucleotide sequence ID" value="NZ_CP103837.1"/>
</dbReference>
<protein>
    <submittedName>
        <fullName evidence="1">Uncharacterized protein</fullName>
    </submittedName>
</protein>
<keyword evidence="2" id="KW-1185">Reference proteome</keyword>
<gene>
    <name evidence="1" type="ORF">NYR99_01965</name>
</gene>
<accession>A0ABZ0D989</accession>
<dbReference type="EMBL" id="CP103840">
    <property type="protein sequence ID" value="WOB26799.1"/>
    <property type="molecule type" value="Genomic_DNA"/>
</dbReference>
<reference evidence="1 2" key="1">
    <citation type="submission" date="2022-08" db="EMBL/GenBank/DDBJ databases">
        <title>Whole genome sequencing-based tracing of a 2022 introduction and outbreak of Xanthomonas hortorum pv. pelargonii.</title>
        <authorList>
            <person name="Iruegas-Bocardo F."/>
            <person name="Weisberg A.K."/>
            <person name="Riutta E.R."/>
            <person name="Kilday K."/>
            <person name="Bonkowski J.C."/>
            <person name="Creswell T."/>
            <person name="Daughtrey M.L."/>
            <person name="Rane K."/>
            <person name="Grunwald N.J."/>
            <person name="Chang J.H."/>
            <person name="Putnam M.L."/>
        </authorList>
    </citation>
    <scope>NUCLEOTIDE SEQUENCE [LARGE SCALE GENOMIC DNA]</scope>
    <source>
        <strain evidence="1 2">22-325</strain>
    </source>
</reference>
<dbReference type="GeneID" id="95582597"/>
<name>A0ABZ0D989_9XANT</name>
<dbReference type="Proteomes" id="UP001304534">
    <property type="component" value="Chromosome"/>
</dbReference>
<sequence>MQIQRYSKDQPFVDWQQGANGFKRAWIQCKPGTDKDWASAKDGRYLNVVRVERRGAGPAGNATDFPIFSDLSDEQILVAFVTAVSAITGCKLEPTGSEA</sequence>
<evidence type="ECO:0000313" key="1">
    <source>
        <dbReference type="EMBL" id="WOB26799.1"/>
    </source>
</evidence>
<proteinExistence type="predicted"/>
<organism evidence="1 2">
    <name type="scientific">Xanthomonas dyei</name>
    <dbReference type="NCBI Taxonomy" id="743699"/>
    <lineage>
        <taxon>Bacteria</taxon>
        <taxon>Pseudomonadati</taxon>
        <taxon>Pseudomonadota</taxon>
        <taxon>Gammaproteobacteria</taxon>
        <taxon>Lysobacterales</taxon>
        <taxon>Lysobacteraceae</taxon>
        <taxon>Xanthomonas</taxon>
    </lineage>
</organism>
<evidence type="ECO:0000313" key="2">
    <source>
        <dbReference type="Proteomes" id="UP001304534"/>
    </source>
</evidence>